<name>A0ABX3FW24_9ACTN</name>
<dbReference type="Proteomes" id="UP000187151">
    <property type="component" value="Unassembled WGS sequence"/>
</dbReference>
<protein>
    <recommendedName>
        <fullName evidence="4">Barstar (barnase inhibitor) domain-containing protein</fullName>
    </recommendedName>
</protein>
<sequence length="287" mass="30210">MAALGTPRAAPRAAAPATPRAGPRADQQSASEHQKPKQSAIAVECNTSQRQPLRGVAACPAVRPAVIDVGPVRSERDLHEALKRECGFPAFYGMNPDAFVGCDHRPCRHARTPAVHRLGRSGAAGENRRPRTSPSSTTPVRHVPRTAPAAPRARPRKARPGKAPRRGRQAASRCPAGAAGVGRPAPGRRTGAGCGPGPHGCDGDRIPPARPAPAPRPTPRPTPSSSCRLRRARPGARLSAVRGSHRASRRPRGPRCAARPVPGVPRPRRRCPAPAAPASRGSRWPGR</sequence>
<feature type="region of interest" description="Disordered" evidence="1">
    <location>
        <begin position="1"/>
        <end position="41"/>
    </location>
</feature>
<evidence type="ECO:0000313" key="2">
    <source>
        <dbReference type="EMBL" id="OLZ58534.1"/>
    </source>
</evidence>
<evidence type="ECO:0000256" key="1">
    <source>
        <dbReference type="SAM" id="MobiDB-lite"/>
    </source>
</evidence>
<feature type="region of interest" description="Disordered" evidence="1">
    <location>
        <begin position="113"/>
        <end position="287"/>
    </location>
</feature>
<feature type="compositionally biased region" description="Low complexity" evidence="1">
    <location>
        <begin position="272"/>
        <end position="287"/>
    </location>
</feature>
<gene>
    <name evidence="2" type="ORF">AVW11_27975</name>
</gene>
<proteinExistence type="predicted"/>
<feature type="compositionally biased region" description="Basic residues" evidence="1">
    <location>
        <begin position="153"/>
        <end position="168"/>
    </location>
</feature>
<feature type="compositionally biased region" description="Low complexity" evidence="1">
    <location>
        <begin position="169"/>
        <end position="189"/>
    </location>
</feature>
<evidence type="ECO:0008006" key="4">
    <source>
        <dbReference type="Google" id="ProtNLM"/>
    </source>
</evidence>
<feature type="compositionally biased region" description="Low complexity" evidence="1">
    <location>
        <begin position="132"/>
        <end position="152"/>
    </location>
</feature>
<feature type="compositionally biased region" description="Basic residues" evidence="1">
    <location>
        <begin position="243"/>
        <end position="253"/>
    </location>
</feature>
<accession>A0ABX3FW24</accession>
<reference evidence="2 3" key="1">
    <citation type="submission" date="2016-01" db="EMBL/GenBank/DDBJ databases">
        <title>Streptomyces amritsarensis strain MTCC 11845 genome sequencing and assembly.</title>
        <authorList>
            <person name="Sharma D."/>
            <person name="Nair G.R."/>
            <person name="Kaur G."/>
            <person name="Manhas R.K."/>
            <person name="Mayilraj S."/>
        </authorList>
    </citation>
    <scope>NUCLEOTIDE SEQUENCE [LARGE SCALE GENOMIC DNA]</scope>
    <source>
        <strain evidence="2 3">MTCC 11845</strain>
    </source>
</reference>
<feature type="compositionally biased region" description="Low complexity" evidence="1">
    <location>
        <begin position="1"/>
        <end position="25"/>
    </location>
</feature>
<organism evidence="2 3">
    <name type="scientific">Streptomyces amritsarensis</name>
    <dbReference type="NCBI Taxonomy" id="681158"/>
    <lineage>
        <taxon>Bacteria</taxon>
        <taxon>Bacillati</taxon>
        <taxon>Actinomycetota</taxon>
        <taxon>Actinomycetes</taxon>
        <taxon>Kitasatosporales</taxon>
        <taxon>Streptomycetaceae</taxon>
        <taxon>Streptomyces</taxon>
    </lineage>
</organism>
<dbReference type="EMBL" id="MQUR01000085">
    <property type="protein sequence ID" value="OLZ58534.1"/>
    <property type="molecule type" value="Genomic_DNA"/>
</dbReference>
<dbReference type="Gene3D" id="3.30.370.10">
    <property type="entry name" value="Barstar-like"/>
    <property type="match status" value="1"/>
</dbReference>
<dbReference type="InterPro" id="IPR035905">
    <property type="entry name" value="Barstar-like_sf"/>
</dbReference>
<feature type="compositionally biased region" description="Gly residues" evidence="1">
    <location>
        <begin position="190"/>
        <end position="200"/>
    </location>
</feature>
<keyword evidence="3" id="KW-1185">Reference proteome</keyword>
<feature type="compositionally biased region" description="Pro residues" evidence="1">
    <location>
        <begin position="208"/>
        <end position="222"/>
    </location>
</feature>
<comment type="caution">
    <text evidence="2">The sequence shown here is derived from an EMBL/GenBank/DDBJ whole genome shotgun (WGS) entry which is preliminary data.</text>
</comment>
<dbReference type="SUPFAM" id="SSF52038">
    <property type="entry name" value="Barstar-related"/>
    <property type="match status" value="1"/>
</dbReference>
<evidence type="ECO:0000313" key="3">
    <source>
        <dbReference type="Proteomes" id="UP000187151"/>
    </source>
</evidence>